<dbReference type="Pfam" id="PF00797">
    <property type="entry name" value="Acetyltransf_2"/>
    <property type="match status" value="1"/>
</dbReference>
<dbReference type="SUPFAM" id="SSF54001">
    <property type="entry name" value="Cysteine proteinases"/>
    <property type="match status" value="1"/>
</dbReference>
<dbReference type="Gene3D" id="3.30.2140.20">
    <property type="match status" value="1"/>
</dbReference>
<dbReference type="OrthoDB" id="10260017at2759"/>
<accession>A0A6A6PRS8</accession>
<dbReference type="AlphaFoldDB" id="A0A6A6PRS8"/>
<dbReference type="GeneID" id="54477092"/>
<dbReference type="PANTHER" id="PTHR11786">
    <property type="entry name" value="N-HYDROXYARYLAMINE O-ACETYLTRANSFERASE"/>
    <property type="match status" value="1"/>
</dbReference>
<dbReference type="EMBL" id="MU001636">
    <property type="protein sequence ID" value="KAF2482799.1"/>
    <property type="molecule type" value="Genomic_DNA"/>
</dbReference>
<dbReference type="InterPro" id="IPR001447">
    <property type="entry name" value="Arylamine_N-AcTrfase"/>
</dbReference>
<gene>
    <name evidence="3" type="ORF">BDY17DRAFT_317350</name>
</gene>
<organism evidence="3 4">
    <name type="scientific">Neohortaea acidophila</name>
    <dbReference type="NCBI Taxonomy" id="245834"/>
    <lineage>
        <taxon>Eukaryota</taxon>
        <taxon>Fungi</taxon>
        <taxon>Dikarya</taxon>
        <taxon>Ascomycota</taxon>
        <taxon>Pezizomycotina</taxon>
        <taxon>Dothideomycetes</taxon>
        <taxon>Dothideomycetidae</taxon>
        <taxon>Mycosphaerellales</taxon>
        <taxon>Teratosphaeriaceae</taxon>
        <taxon>Neohortaea</taxon>
    </lineage>
</organism>
<feature type="region of interest" description="Disordered" evidence="2">
    <location>
        <begin position="244"/>
        <end position="265"/>
    </location>
</feature>
<evidence type="ECO:0000256" key="2">
    <source>
        <dbReference type="SAM" id="MobiDB-lite"/>
    </source>
</evidence>
<comment type="similarity">
    <text evidence="1">Belongs to the arylamine N-acetyltransferase family.</text>
</comment>
<dbReference type="PANTHER" id="PTHR11786:SF0">
    <property type="entry name" value="ARYLAMINE N-ACETYLTRANSFERASE 4-RELATED"/>
    <property type="match status" value="1"/>
</dbReference>
<evidence type="ECO:0000256" key="1">
    <source>
        <dbReference type="ARBA" id="ARBA00006547"/>
    </source>
</evidence>
<dbReference type="GO" id="GO:0016407">
    <property type="term" value="F:acetyltransferase activity"/>
    <property type="evidence" value="ECO:0007669"/>
    <property type="project" value="InterPro"/>
</dbReference>
<evidence type="ECO:0000313" key="3">
    <source>
        <dbReference type="EMBL" id="KAF2482799.1"/>
    </source>
</evidence>
<protein>
    <submittedName>
        <fullName evidence="3">Uncharacterized protein</fullName>
    </submittedName>
</protein>
<dbReference type="InterPro" id="IPR053710">
    <property type="entry name" value="Arylamine_NAT_domain_sf"/>
</dbReference>
<keyword evidence="4" id="KW-1185">Reference proteome</keyword>
<proteinExistence type="inferred from homology"/>
<dbReference type="InterPro" id="IPR038765">
    <property type="entry name" value="Papain-like_cys_pep_sf"/>
</dbReference>
<sequence>MATRQTFTKDELGRYFDRICLPKARRIYDASQLDDQQKLAFLNLMQKHHLCKCPWENIVQHYSWHKTVYLRPSHLFQKIVGNPGRGGYCFENNFFYHLILRSLGFPAYMCPSRVYKQGAGSYGGLTHVVNIIPLAGKKYLLDGGFGGQGPICAVPLEHGAEVTQIAPAQIRLMFEAIPNFVDPAQKCWVFQYRHNAASPWTPMYCFVEFECTPDDVQSMNFSPWLSRSSFFAHKVVCVRFTTDREKNDADGPGSPGEAELEGEIDGHMTINNDVVKWRRRGEKVVDVPFEKDQDRVDAFRKYYGIILSEEEQDSVKGTAAMIAGGAMGADGDS</sequence>
<evidence type="ECO:0000313" key="4">
    <source>
        <dbReference type="Proteomes" id="UP000799767"/>
    </source>
</evidence>
<dbReference type="RefSeq" id="XP_033589369.1">
    <property type="nucleotide sequence ID" value="XM_033736090.1"/>
</dbReference>
<reference evidence="3" key="1">
    <citation type="journal article" date="2020" name="Stud. Mycol.">
        <title>101 Dothideomycetes genomes: a test case for predicting lifestyles and emergence of pathogens.</title>
        <authorList>
            <person name="Haridas S."/>
            <person name="Albert R."/>
            <person name="Binder M."/>
            <person name="Bloem J."/>
            <person name="Labutti K."/>
            <person name="Salamov A."/>
            <person name="Andreopoulos B."/>
            <person name="Baker S."/>
            <person name="Barry K."/>
            <person name="Bills G."/>
            <person name="Bluhm B."/>
            <person name="Cannon C."/>
            <person name="Castanera R."/>
            <person name="Culley D."/>
            <person name="Daum C."/>
            <person name="Ezra D."/>
            <person name="Gonzalez J."/>
            <person name="Henrissat B."/>
            <person name="Kuo A."/>
            <person name="Liang C."/>
            <person name="Lipzen A."/>
            <person name="Lutzoni F."/>
            <person name="Magnuson J."/>
            <person name="Mondo S."/>
            <person name="Nolan M."/>
            <person name="Ohm R."/>
            <person name="Pangilinan J."/>
            <person name="Park H.-J."/>
            <person name="Ramirez L."/>
            <person name="Alfaro M."/>
            <person name="Sun H."/>
            <person name="Tritt A."/>
            <person name="Yoshinaga Y."/>
            <person name="Zwiers L.-H."/>
            <person name="Turgeon B."/>
            <person name="Goodwin S."/>
            <person name="Spatafora J."/>
            <person name="Crous P."/>
            <person name="Grigoriev I."/>
        </authorList>
    </citation>
    <scope>NUCLEOTIDE SEQUENCE</scope>
    <source>
        <strain evidence="3">CBS 113389</strain>
    </source>
</reference>
<dbReference type="Proteomes" id="UP000799767">
    <property type="component" value="Unassembled WGS sequence"/>
</dbReference>
<name>A0A6A6PRS8_9PEZI</name>